<dbReference type="GO" id="GO:0006269">
    <property type="term" value="P:DNA replication, synthesis of primer"/>
    <property type="evidence" value="ECO:0007669"/>
    <property type="project" value="UniProtKB-KW"/>
</dbReference>
<accession>I4BZZ2</accession>
<evidence type="ECO:0000256" key="6">
    <source>
        <dbReference type="ARBA" id="ARBA00022806"/>
    </source>
</evidence>
<dbReference type="KEGG" id="dti:Desti_0137"/>
<keyword evidence="2 12" id="KW-0235">DNA replication</keyword>
<evidence type="ECO:0000256" key="7">
    <source>
        <dbReference type="ARBA" id="ARBA00022833"/>
    </source>
</evidence>
<dbReference type="Gene3D" id="3.40.50.300">
    <property type="entry name" value="P-loop containing nucleotide triphosphate hydrolases"/>
    <property type="match status" value="2"/>
</dbReference>
<keyword evidence="7 12" id="KW-0862">Zinc</keyword>
<dbReference type="Pfam" id="PF17764">
    <property type="entry name" value="PriA_3primeBD"/>
    <property type="match status" value="1"/>
</dbReference>
<dbReference type="PROSITE" id="PS51194">
    <property type="entry name" value="HELICASE_CTER"/>
    <property type="match status" value="1"/>
</dbReference>
<dbReference type="InterPro" id="IPR011545">
    <property type="entry name" value="DEAD/DEAH_box_helicase_dom"/>
</dbReference>
<dbReference type="GO" id="GO:0006302">
    <property type="term" value="P:double-strand break repair"/>
    <property type="evidence" value="ECO:0007669"/>
    <property type="project" value="InterPro"/>
</dbReference>
<dbReference type="Proteomes" id="UP000006055">
    <property type="component" value="Chromosome"/>
</dbReference>
<dbReference type="EMBL" id="CP003360">
    <property type="protein sequence ID" value="AFM22883.1"/>
    <property type="molecule type" value="Genomic_DNA"/>
</dbReference>
<feature type="binding site" evidence="12">
    <location>
        <position position="539"/>
    </location>
    <ligand>
        <name>Zn(2+)</name>
        <dbReference type="ChEBI" id="CHEBI:29105"/>
        <label>1</label>
    </ligand>
</feature>
<sequence length="791" mass="88697">MLFAIGGYFIYFPIIDSSPDSQSFQGGCYSSIALVHVVSLKIIPDTIVVEVNRWMANSELYIDVLIPLPLDGPFTYRVPEELKVRADVGRRVLVPFGKKIRAGFIAAVSDSAPQDHEIKDVLDIPDEPPYVSPPLWSFLSWMAEYYMLPWGLVLRTALPPGSDRKSKSWAIITREGLTSEECSFPASFVKARVMLRKDLEGLIGPAQVEQAVSRGWINLEERIARPRISLKRKEIPELLYGRSENPKDRESIPTLTGDQAVAVEQMKTAIVAGGFHAFLLFGVTGSGKTEVYLRLIQEVIDRKKKALVLVPEIALTPQLARRFLRRVQGKVGIFHSGLTPSQRLDEWRRVKAGKVDVAIAARSGIFLPMDDLGLIIVDEEHDPSYKQEDSCPYNARDMALARGKLESACVVLGSATPSFESFLNARHGKITRIELPVRYHGGALPQVELVDLRESKSIKKAFLTPTLLESIRQTLEQGEQVVLFLNRRGFDTFAQCNSCGHVFKCPNCDISLTHHKRARDLRCHLCGFSRAAPPLCPQCAGEKLFFGGVGTQKVEEELQTVFPEARTGRLDRDSTRKREELGRILDRFRKREIDILVGTQMIVKGHDFPGIGLVGVLCGDTSLHFPDFRAAERTFQILAQVAGRTGRGSDSGRVLLQTYDPEHEVIRFAASHEYTGFFEYDAQMRQELYYPPFGHLILIRVEGNSEKRVENKALEIGRAARMVKQEFPAVSILGPAPSPRKKMVGRFRWQLLFKSANRSDVRGLVKQLKSGDHLQSRGLKIVIDVDPVDLM</sequence>
<dbReference type="InterPro" id="IPR042115">
    <property type="entry name" value="PriA_3primeBD_sf"/>
</dbReference>
<feature type="binding site" evidence="12">
    <location>
        <position position="526"/>
    </location>
    <ligand>
        <name>Zn(2+)</name>
        <dbReference type="ChEBI" id="CHEBI:29105"/>
        <label>2</label>
    </ligand>
</feature>
<dbReference type="InterPro" id="IPR040498">
    <property type="entry name" value="PriA_CRR"/>
</dbReference>
<dbReference type="GO" id="GO:0006310">
    <property type="term" value="P:DNA recombination"/>
    <property type="evidence" value="ECO:0007669"/>
    <property type="project" value="InterPro"/>
</dbReference>
<dbReference type="GO" id="GO:0005524">
    <property type="term" value="F:ATP binding"/>
    <property type="evidence" value="ECO:0007669"/>
    <property type="project" value="UniProtKB-UniRule"/>
</dbReference>
<keyword evidence="9 12" id="KW-0238">DNA-binding</keyword>
<dbReference type="InterPro" id="IPR005259">
    <property type="entry name" value="PriA"/>
</dbReference>
<keyword evidence="5 12" id="KW-0378">Hydrolase</keyword>
<comment type="catalytic activity">
    <reaction evidence="11 12">
        <text>ATP + H2O = ADP + phosphate + H(+)</text>
        <dbReference type="Rhea" id="RHEA:13065"/>
        <dbReference type="ChEBI" id="CHEBI:15377"/>
        <dbReference type="ChEBI" id="CHEBI:15378"/>
        <dbReference type="ChEBI" id="CHEBI:30616"/>
        <dbReference type="ChEBI" id="CHEBI:43474"/>
        <dbReference type="ChEBI" id="CHEBI:456216"/>
        <dbReference type="EC" id="5.6.2.4"/>
    </reaction>
</comment>
<gene>
    <name evidence="12" type="primary">priA</name>
    <name evidence="15" type="ordered locus">Desti_0137</name>
</gene>
<evidence type="ECO:0000256" key="8">
    <source>
        <dbReference type="ARBA" id="ARBA00022840"/>
    </source>
</evidence>
<dbReference type="InterPro" id="IPR001650">
    <property type="entry name" value="Helicase_C-like"/>
</dbReference>
<evidence type="ECO:0000259" key="14">
    <source>
        <dbReference type="PROSITE" id="PS51194"/>
    </source>
</evidence>
<reference evidence="16" key="1">
    <citation type="submission" date="2012-06" db="EMBL/GenBank/DDBJ databases">
        <title>Complete sequence of chromosome of Desulfomonile tiedjei DSM 6799.</title>
        <authorList>
            <person name="Lucas S."/>
            <person name="Copeland A."/>
            <person name="Lapidus A."/>
            <person name="Glavina del Rio T."/>
            <person name="Dalin E."/>
            <person name="Tice H."/>
            <person name="Bruce D."/>
            <person name="Goodwin L."/>
            <person name="Pitluck S."/>
            <person name="Peters L."/>
            <person name="Ovchinnikova G."/>
            <person name="Zeytun A."/>
            <person name="Lu M."/>
            <person name="Kyrpides N."/>
            <person name="Mavromatis K."/>
            <person name="Ivanova N."/>
            <person name="Brettin T."/>
            <person name="Detter J.C."/>
            <person name="Han C."/>
            <person name="Larimer F."/>
            <person name="Land M."/>
            <person name="Hauser L."/>
            <person name="Markowitz V."/>
            <person name="Cheng J.-F."/>
            <person name="Hugenholtz P."/>
            <person name="Woyke T."/>
            <person name="Wu D."/>
            <person name="Spring S."/>
            <person name="Schroeder M."/>
            <person name="Brambilla E."/>
            <person name="Klenk H.-P."/>
            <person name="Eisen J.A."/>
        </authorList>
    </citation>
    <scope>NUCLEOTIDE SEQUENCE [LARGE SCALE GENOMIC DNA]</scope>
    <source>
        <strain evidence="16">ATCC 49306 / DSM 6799 / DCB-1</strain>
    </source>
</reference>
<dbReference type="CDD" id="cd18804">
    <property type="entry name" value="SF2_C_priA"/>
    <property type="match status" value="1"/>
</dbReference>
<keyword evidence="10 12" id="KW-0413">Isomerase</keyword>
<dbReference type="Pfam" id="PF00271">
    <property type="entry name" value="Helicase_C"/>
    <property type="match status" value="1"/>
</dbReference>
<evidence type="ECO:0000256" key="10">
    <source>
        <dbReference type="ARBA" id="ARBA00023235"/>
    </source>
</evidence>
<feature type="domain" description="Helicase ATP-binding" evidence="13">
    <location>
        <begin position="269"/>
        <end position="435"/>
    </location>
</feature>
<dbReference type="SUPFAM" id="SSF52540">
    <property type="entry name" value="P-loop containing nucleoside triphosphate hydrolases"/>
    <property type="match status" value="2"/>
</dbReference>
<dbReference type="PATRIC" id="fig|706587.4.peg.155"/>
<dbReference type="Pfam" id="PF00270">
    <property type="entry name" value="DEAD"/>
    <property type="match status" value="1"/>
</dbReference>
<dbReference type="GO" id="GO:0016887">
    <property type="term" value="F:ATP hydrolysis activity"/>
    <property type="evidence" value="ECO:0007669"/>
    <property type="project" value="RHEA"/>
</dbReference>
<dbReference type="PANTHER" id="PTHR30580:SF0">
    <property type="entry name" value="PRIMOSOMAL PROTEIN N"/>
    <property type="match status" value="1"/>
</dbReference>
<dbReference type="STRING" id="706587.Desti_0137"/>
<dbReference type="PROSITE" id="PS51192">
    <property type="entry name" value="HELICASE_ATP_BIND_1"/>
    <property type="match status" value="1"/>
</dbReference>
<dbReference type="GO" id="GO:0006270">
    <property type="term" value="P:DNA replication initiation"/>
    <property type="evidence" value="ECO:0007669"/>
    <property type="project" value="TreeGrafter"/>
</dbReference>
<evidence type="ECO:0000256" key="12">
    <source>
        <dbReference type="HAMAP-Rule" id="MF_00983"/>
    </source>
</evidence>
<comment type="function">
    <text evidence="12">Initiates the restart of stalled replication forks, which reloads the replicative helicase on sites other than the origin of replication. Recognizes and binds to abandoned replication forks and remodels them to uncover a helicase loading site. Promotes assembly of the primosome at these replication forks.</text>
</comment>
<comment type="subunit">
    <text evidence="12">Component of the replication restart primosome.</text>
</comment>
<dbReference type="SMART" id="SM00487">
    <property type="entry name" value="DEXDc"/>
    <property type="match status" value="1"/>
</dbReference>
<comment type="similarity">
    <text evidence="12">Belongs to the helicase family. PriA subfamily.</text>
</comment>
<dbReference type="GO" id="GO:0043138">
    <property type="term" value="F:3'-5' DNA helicase activity"/>
    <property type="evidence" value="ECO:0007669"/>
    <property type="project" value="UniProtKB-EC"/>
</dbReference>
<dbReference type="GO" id="GO:0003677">
    <property type="term" value="F:DNA binding"/>
    <property type="evidence" value="ECO:0007669"/>
    <property type="project" value="UniProtKB-UniRule"/>
</dbReference>
<dbReference type="FunFam" id="3.40.50.300:FF:000489">
    <property type="entry name" value="Primosome assembly protein PriA"/>
    <property type="match status" value="1"/>
</dbReference>
<keyword evidence="16" id="KW-1185">Reference proteome</keyword>
<keyword evidence="1 12" id="KW-0639">Primosome</keyword>
<dbReference type="EC" id="5.6.2.4" evidence="12"/>
<dbReference type="HOGENOM" id="CLU_013353_3_1_7"/>
<dbReference type="SMART" id="SM00490">
    <property type="entry name" value="HELICc"/>
    <property type="match status" value="1"/>
</dbReference>
<dbReference type="Gene3D" id="3.40.1440.60">
    <property type="entry name" value="PriA, 3(prime) DNA-binding domain"/>
    <property type="match status" value="1"/>
</dbReference>
<dbReference type="InterPro" id="IPR041236">
    <property type="entry name" value="PriA_C"/>
</dbReference>
<dbReference type="Pfam" id="PF18074">
    <property type="entry name" value="PriA_C"/>
    <property type="match status" value="1"/>
</dbReference>
<evidence type="ECO:0000313" key="16">
    <source>
        <dbReference type="Proteomes" id="UP000006055"/>
    </source>
</evidence>
<proteinExistence type="inferred from homology"/>
<dbReference type="NCBIfam" id="TIGR00595">
    <property type="entry name" value="priA"/>
    <property type="match status" value="1"/>
</dbReference>
<name>I4BZZ2_DESTA</name>
<dbReference type="eggNOG" id="COG1198">
    <property type="taxonomic scope" value="Bacteria"/>
</dbReference>
<feature type="binding site" evidence="12">
    <location>
        <position position="523"/>
    </location>
    <ligand>
        <name>Zn(2+)</name>
        <dbReference type="ChEBI" id="CHEBI:29105"/>
        <label>2</label>
    </ligand>
</feature>
<feature type="binding site" evidence="12">
    <location>
        <position position="505"/>
    </location>
    <ligand>
        <name>Zn(2+)</name>
        <dbReference type="ChEBI" id="CHEBI:29105"/>
        <label>2</label>
    </ligand>
</feature>
<evidence type="ECO:0000256" key="9">
    <source>
        <dbReference type="ARBA" id="ARBA00023125"/>
    </source>
</evidence>
<dbReference type="GO" id="GO:1990077">
    <property type="term" value="C:primosome complex"/>
    <property type="evidence" value="ECO:0007669"/>
    <property type="project" value="UniProtKB-UniRule"/>
</dbReference>
<dbReference type="Pfam" id="PF18319">
    <property type="entry name" value="Zn_ribbon_PriA"/>
    <property type="match status" value="1"/>
</dbReference>
<dbReference type="InterPro" id="IPR014001">
    <property type="entry name" value="Helicase_ATP-bd"/>
</dbReference>
<feature type="binding site" evidence="12">
    <location>
        <position position="499"/>
    </location>
    <ligand>
        <name>Zn(2+)</name>
        <dbReference type="ChEBI" id="CHEBI:29105"/>
        <label>1</label>
    </ligand>
</feature>
<comment type="catalytic activity">
    <reaction evidence="12">
        <text>Couples ATP hydrolysis with the unwinding of duplex DNA by translocating in the 3'-5' direction.</text>
        <dbReference type="EC" id="5.6.2.4"/>
    </reaction>
</comment>
<keyword evidence="4 12" id="KW-0547">Nucleotide-binding</keyword>
<keyword evidence="6 12" id="KW-0347">Helicase</keyword>
<dbReference type="CDD" id="cd17929">
    <property type="entry name" value="DEXHc_priA"/>
    <property type="match status" value="1"/>
</dbReference>
<dbReference type="FunFam" id="3.40.1440.60:FF:000001">
    <property type="entry name" value="Primosomal protein N"/>
    <property type="match status" value="1"/>
</dbReference>
<evidence type="ECO:0000256" key="3">
    <source>
        <dbReference type="ARBA" id="ARBA00022723"/>
    </source>
</evidence>
<dbReference type="InterPro" id="IPR041222">
    <property type="entry name" value="PriA_3primeBD"/>
</dbReference>
<evidence type="ECO:0000259" key="13">
    <source>
        <dbReference type="PROSITE" id="PS51192"/>
    </source>
</evidence>
<dbReference type="GO" id="GO:0008270">
    <property type="term" value="F:zinc ion binding"/>
    <property type="evidence" value="ECO:0007669"/>
    <property type="project" value="UniProtKB-UniRule"/>
</dbReference>
<organism evidence="15 16">
    <name type="scientific">Desulfomonile tiedjei (strain ATCC 49306 / DSM 6799 / DCB-1)</name>
    <dbReference type="NCBI Taxonomy" id="706587"/>
    <lineage>
        <taxon>Bacteria</taxon>
        <taxon>Pseudomonadati</taxon>
        <taxon>Thermodesulfobacteriota</taxon>
        <taxon>Desulfomonilia</taxon>
        <taxon>Desulfomonilales</taxon>
        <taxon>Desulfomonilaceae</taxon>
        <taxon>Desulfomonile</taxon>
    </lineage>
</organism>
<evidence type="ECO:0000313" key="15">
    <source>
        <dbReference type="EMBL" id="AFM22883.1"/>
    </source>
</evidence>
<comment type="cofactor">
    <cofactor evidence="12">
        <name>Zn(2+)</name>
        <dbReference type="ChEBI" id="CHEBI:29105"/>
    </cofactor>
    <text evidence="12">Binds 2 zinc ions per subunit.</text>
</comment>
<keyword evidence="8 12" id="KW-0067">ATP-binding</keyword>
<feature type="binding site" evidence="12">
    <location>
        <position position="496"/>
    </location>
    <ligand>
        <name>Zn(2+)</name>
        <dbReference type="ChEBI" id="CHEBI:29105"/>
        <label>1</label>
    </ligand>
</feature>
<dbReference type="AlphaFoldDB" id="I4BZZ2"/>
<evidence type="ECO:0000256" key="2">
    <source>
        <dbReference type="ARBA" id="ARBA00022705"/>
    </source>
</evidence>
<evidence type="ECO:0000256" key="5">
    <source>
        <dbReference type="ARBA" id="ARBA00022801"/>
    </source>
</evidence>
<protein>
    <recommendedName>
        <fullName evidence="12">Replication restart protein PriA</fullName>
    </recommendedName>
    <alternativeName>
        <fullName evidence="12">ATP-dependent DNA helicase PriA</fullName>
        <ecNumber evidence="12">5.6.2.4</ecNumber>
    </alternativeName>
    <alternativeName>
        <fullName evidence="12">DNA 3'-5' helicase PriA</fullName>
    </alternativeName>
</protein>
<evidence type="ECO:0000256" key="1">
    <source>
        <dbReference type="ARBA" id="ARBA00022515"/>
    </source>
</evidence>
<feature type="domain" description="Helicase C-terminal" evidence="14">
    <location>
        <begin position="531"/>
        <end position="715"/>
    </location>
</feature>
<dbReference type="PANTHER" id="PTHR30580">
    <property type="entry name" value="PRIMOSOMAL PROTEIN N"/>
    <property type="match status" value="1"/>
</dbReference>
<evidence type="ECO:0000256" key="4">
    <source>
        <dbReference type="ARBA" id="ARBA00022741"/>
    </source>
</evidence>
<feature type="binding site" evidence="12">
    <location>
        <position position="536"/>
    </location>
    <ligand>
        <name>Zn(2+)</name>
        <dbReference type="ChEBI" id="CHEBI:29105"/>
        <label>1</label>
    </ligand>
</feature>
<dbReference type="InterPro" id="IPR027417">
    <property type="entry name" value="P-loop_NTPase"/>
</dbReference>
<dbReference type="HAMAP" id="MF_00983">
    <property type="entry name" value="PriA"/>
    <property type="match status" value="1"/>
</dbReference>
<feature type="binding site" evidence="12">
    <location>
        <position position="508"/>
    </location>
    <ligand>
        <name>Zn(2+)</name>
        <dbReference type="ChEBI" id="CHEBI:29105"/>
        <label>2</label>
    </ligand>
</feature>
<keyword evidence="3 12" id="KW-0479">Metal-binding</keyword>
<evidence type="ECO:0000256" key="11">
    <source>
        <dbReference type="ARBA" id="ARBA00048988"/>
    </source>
</evidence>